<dbReference type="OrthoDB" id="544277at2759"/>
<dbReference type="CDD" id="cd04301">
    <property type="entry name" value="NAT_SF"/>
    <property type="match status" value="1"/>
</dbReference>
<dbReference type="GO" id="GO:0016747">
    <property type="term" value="F:acyltransferase activity, transferring groups other than amino-acyl groups"/>
    <property type="evidence" value="ECO:0007669"/>
    <property type="project" value="InterPro"/>
</dbReference>
<dbReference type="Pfam" id="PF13527">
    <property type="entry name" value="Acetyltransf_9"/>
    <property type="match status" value="1"/>
</dbReference>
<protein>
    <recommendedName>
        <fullName evidence="3">N-acetyltransferase domain-containing protein</fullName>
    </recommendedName>
</protein>
<sequence>MTDQRPYVREARRSDFEEISAFEARAFADDPEMNWFAGLTAAIADESPTQSAQSLENLRKFLDSVNRSVALVDGRVTVLAIPQESGSEKLVAFASWVPPHKVIEGTMTSIRSKAFRSLFTWGFTLWWRATVIFKPTIGAIVKKAIKSRGYQETDHYRLEITATDPEYQGKGYSTMLMKEGFEYCGPKPITLEATTAHSRDIYAHQGFEIVESLTLGQGKVNSRGLNTQDKGLATGFPVWIMIKWPART</sequence>
<keyword evidence="2" id="KW-1185">Reference proteome</keyword>
<organism evidence="1 2">
    <name type="scientific">Mycena sanguinolenta</name>
    <dbReference type="NCBI Taxonomy" id="230812"/>
    <lineage>
        <taxon>Eukaryota</taxon>
        <taxon>Fungi</taxon>
        <taxon>Dikarya</taxon>
        <taxon>Basidiomycota</taxon>
        <taxon>Agaricomycotina</taxon>
        <taxon>Agaricomycetes</taxon>
        <taxon>Agaricomycetidae</taxon>
        <taxon>Agaricales</taxon>
        <taxon>Marasmiineae</taxon>
        <taxon>Mycenaceae</taxon>
        <taxon>Mycena</taxon>
    </lineage>
</organism>
<accession>A0A8H7D6P0</accession>
<dbReference type="AlphaFoldDB" id="A0A8H7D6P0"/>
<dbReference type="Proteomes" id="UP000623467">
    <property type="component" value="Unassembled WGS sequence"/>
</dbReference>
<comment type="caution">
    <text evidence="1">The sequence shown here is derived from an EMBL/GenBank/DDBJ whole genome shotgun (WGS) entry which is preliminary data.</text>
</comment>
<dbReference type="SUPFAM" id="SSF55729">
    <property type="entry name" value="Acyl-CoA N-acyltransferases (Nat)"/>
    <property type="match status" value="1"/>
</dbReference>
<evidence type="ECO:0000313" key="1">
    <source>
        <dbReference type="EMBL" id="KAF7361362.1"/>
    </source>
</evidence>
<name>A0A8H7D6P0_9AGAR</name>
<dbReference type="EMBL" id="JACAZH010000008">
    <property type="protein sequence ID" value="KAF7361362.1"/>
    <property type="molecule type" value="Genomic_DNA"/>
</dbReference>
<evidence type="ECO:0008006" key="3">
    <source>
        <dbReference type="Google" id="ProtNLM"/>
    </source>
</evidence>
<evidence type="ECO:0000313" key="2">
    <source>
        <dbReference type="Proteomes" id="UP000623467"/>
    </source>
</evidence>
<dbReference type="InterPro" id="IPR052523">
    <property type="entry name" value="Trichothecene_AcTrans"/>
</dbReference>
<dbReference type="Gene3D" id="3.40.630.30">
    <property type="match status" value="1"/>
</dbReference>
<reference evidence="1" key="1">
    <citation type="submission" date="2020-05" db="EMBL/GenBank/DDBJ databases">
        <title>Mycena genomes resolve the evolution of fungal bioluminescence.</title>
        <authorList>
            <person name="Tsai I.J."/>
        </authorList>
    </citation>
    <scope>NUCLEOTIDE SEQUENCE</scope>
    <source>
        <strain evidence="1">160909Yilan</strain>
    </source>
</reference>
<dbReference type="PANTHER" id="PTHR42791">
    <property type="entry name" value="GNAT FAMILY ACETYLTRANSFERASE"/>
    <property type="match status" value="1"/>
</dbReference>
<dbReference type="PANTHER" id="PTHR42791:SF1">
    <property type="entry name" value="N-ACETYLTRANSFERASE DOMAIN-CONTAINING PROTEIN"/>
    <property type="match status" value="1"/>
</dbReference>
<proteinExistence type="predicted"/>
<dbReference type="InterPro" id="IPR016181">
    <property type="entry name" value="Acyl_CoA_acyltransferase"/>
</dbReference>
<gene>
    <name evidence="1" type="ORF">MSAN_01168900</name>
</gene>